<dbReference type="EMBL" id="CP144695">
    <property type="protein sequence ID" value="WVZ05316.1"/>
    <property type="molecule type" value="Genomic_DNA"/>
</dbReference>
<keyword evidence="1" id="KW-0472">Membrane</keyword>
<feature type="non-terminal residue" evidence="2">
    <location>
        <position position="1"/>
    </location>
</feature>
<organism evidence="2 3">
    <name type="scientific">Vigna mungo</name>
    <name type="common">Black gram</name>
    <name type="synonym">Phaseolus mungo</name>
    <dbReference type="NCBI Taxonomy" id="3915"/>
    <lineage>
        <taxon>Eukaryota</taxon>
        <taxon>Viridiplantae</taxon>
        <taxon>Streptophyta</taxon>
        <taxon>Embryophyta</taxon>
        <taxon>Tracheophyta</taxon>
        <taxon>Spermatophyta</taxon>
        <taxon>Magnoliopsida</taxon>
        <taxon>eudicotyledons</taxon>
        <taxon>Gunneridae</taxon>
        <taxon>Pentapetalae</taxon>
        <taxon>rosids</taxon>
        <taxon>fabids</taxon>
        <taxon>Fabales</taxon>
        <taxon>Fabaceae</taxon>
        <taxon>Papilionoideae</taxon>
        <taxon>50 kb inversion clade</taxon>
        <taxon>NPAAA clade</taxon>
        <taxon>indigoferoid/millettioid clade</taxon>
        <taxon>Phaseoleae</taxon>
        <taxon>Vigna</taxon>
    </lineage>
</organism>
<keyword evidence="1" id="KW-1133">Transmembrane helix</keyword>
<proteinExistence type="predicted"/>
<name>A0AAQ3NAM6_VIGMU</name>
<evidence type="ECO:0000256" key="1">
    <source>
        <dbReference type="SAM" id="Phobius"/>
    </source>
</evidence>
<dbReference type="Proteomes" id="UP001374535">
    <property type="component" value="Chromosome 6"/>
</dbReference>
<gene>
    <name evidence="2" type="ORF">V8G54_018662</name>
</gene>
<sequence length="107" mass="12445">FLINLRFTRDRTSAISHNPLLLLIYLFIIFPFTNLTAFGITLHLFHHILHYLPVTSPHIITITIIIVITLVPDRAFSLKPIMIRNLKIFIALLIILIFMIIFIITII</sequence>
<feature type="transmembrane region" description="Helical" evidence="1">
    <location>
        <begin position="88"/>
        <end position="106"/>
    </location>
</feature>
<dbReference type="AlphaFoldDB" id="A0AAQ3NAM6"/>
<evidence type="ECO:0000313" key="2">
    <source>
        <dbReference type="EMBL" id="WVZ05316.1"/>
    </source>
</evidence>
<feature type="transmembrane region" description="Helical" evidence="1">
    <location>
        <begin position="20"/>
        <end position="45"/>
    </location>
</feature>
<feature type="non-terminal residue" evidence="2">
    <location>
        <position position="107"/>
    </location>
</feature>
<accession>A0AAQ3NAM6</accession>
<keyword evidence="1" id="KW-0812">Transmembrane</keyword>
<reference evidence="2 3" key="1">
    <citation type="journal article" date="2023" name="Life. Sci Alliance">
        <title>Evolutionary insights into 3D genome organization and epigenetic landscape of Vigna mungo.</title>
        <authorList>
            <person name="Junaid A."/>
            <person name="Singh B."/>
            <person name="Bhatia S."/>
        </authorList>
    </citation>
    <scope>NUCLEOTIDE SEQUENCE [LARGE SCALE GENOMIC DNA]</scope>
    <source>
        <strain evidence="2">Urdbean</strain>
    </source>
</reference>
<evidence type="ECO:0000313" key="3">
    <source>
        <dbReference type="Proteomes" id="UP001374535"/>
    </source>
</evidence>
<keyword evidence="3" id="KW-1185">Reference proteome</keyword>
<feature type="transmembrane region" description="Helical" evidence="1">
    <location>
        <begin position="57"/>
        <end position="76"/>
    </location>
</feature>
<protein>
    <submittedName>
        <fullName evidence="2">Uncharacterized protein</fullName>
    </submittedName>
</protein>